<dbReference type="SUPFAM" id="SSF56112">
    <property type="entry name" value="Protein kinase-like (PK-like)"/>
    <property type="match status" value="1"/>
</dbReference>
<dbReference type="Gene3D" id="2.60.40.150">
    <property type="entry name" value="C2 domain"/>
    <property type="match status" value="1"/>
</dbReference>
<name>A0A1E4TLE5_9ASCO</name>
<dbReference type="Pfam" id="PF00069">
    <property type="entry name" value="Pkinase"/>
    <property type="match status" value="1"/>
</dbReference>
<keyword evidence="6" id="KW-0418">Kinase</keyword>
<dbReference type="EMBL" id="KV453841">
    <property type="protein sequence ID" value="ODV92581.1"/>
    <property type="molecule type" value="Genomic_DNA"/>
</dbReference>
<dbReference type="OrthoDB" id="63267at2759"/>
<feature type="region of interest" description="Disordered" evidence="12">
    <location>
        <begin position="640"/>
        <end position="665"/>
    </location>
</feature>
<dbReference type="InterPro" id="IPR000719">
    <property type="entry name" value="Prot_kinase_dom"/>
</dbReference>
<feature type="region of interest" description="Disordered" evidence="12">
    <location>
        <begin position="156"/>
        <end position="177"/>
    </location>
</feature>
<dbReference type="GO" id="GO:1904828">
    <property type="term" value="P:positive regulation of hydrogen sulfide biosynthetic process"/>
    <property type="evidence" value="ECO:0007669"/>
    <property type="project" value="EnsemblFungi"/>
</dbReference>
<dbReference type="GO" id="GO:0000329">
    <property type="term" value="C:fungal-type vacuole membrane"/>
    <property type="evidence" value="ECO:0007669"/>
    <property type="project" value="EnsemblFungi"/>
</dbReference>
<evidence type="ECO:0000256" key="6">
    <source>
        <dbReference type="ARBA" id="ARBA00022777"/>
    </source>
</evidence>
<evidence type="ECO:0000256" key="1">
    <source>
        <dbReference type="ARBA" id="ARBA00012513"/>
    </source>
</evidence>
<dbReference type="Pfam" id="PF00433">
    <property type="entry name" value="Pkinase_C"/>
    <property type="match status" value="1"/>
</dbReference>
<evidence type="ECO:0000256" key="8">
    <source>
        <dbReference type="ARBA" id="ARBA00047899"/>
    </source>
</evidence>
<evidence type="ECO:0000313" key="17">
    <source>
        <dbReference type="Proteomes" id="UP000095023"/>
    </source>
</evidence>
<dbReference type="GO" id="GO:0005634">
    <property type="term" value="C:nucleus"/>
    <property type="evidence" value="ECO:0007669"/>
    <property type="project" value="EnsemblFungi"/>
</dbReference>
<dbReference type="SMART" id="SM00133">
    <property type="entry name" value="S_TK_X"/>
    <property type="match status" value="1"/>
</dbReference>
<sequence length="692" mass="77866">MTDHSTKYCLTPTLSPQQLCDVSLVSRPQTPIVPSDHQASGTLYNPHESAHDRLAKLEYSSLKTPSSNQKSSLYSQNSSDYRLSNSSNTCLNESTDMGSDLFNTEAQVSLTESVAPPKGRLYIRIVEARDLHTSATDAKPYVVCTFESNEAYSGVAALSTRESRKPSPDGDSTSSRTVSIAIPKSKTSSMQSHQNKSVSTSSSWKYEATFDVTNPNSELEIQVYDSNDNDRFLGFVRFCPDLQDEKSHERWYKLLPRTPEDTVSGEIKVSTTHTPINKRHYSPDDFEILRLVGKGTFGQVYQVRKRDTQRIYAMKVLSKKVIVQKKEIAHTIGERNILVRTSSTVSPFIVSLKFSFQTPTDLYFVTDYMSGGELFWHLQREGRFSEERAKFYIAELILALQHLHSNNIVYRDLKPENILLDANGHIALCDFGLSKADLPSNMTTNTFCGTTEYLAPEVLLDDSGYTRMVDFWSLGVLIFEMCCGWSPFYAEDTQQMYKNIAFGKVRFPKDALSSHGRNLVKGLLNRNPNHRLGAVNDAQELREHPFFSDIDWNLLLQKKIPPPFKPHVTSEADTSNFDPEFTGVSTSALNRAYIGSGSTPLSPGVQANFQGFTFVDESAMSYNYRSARGPIDTEMDFIEEDDDSLNDPMPQRQGHASLDYDDVDDADGARRMSGIETMNDDDHFIPSEHFII</sequence>
<dbReference type="FunFam" id="3.30.200.20:FF:000116">
    <property type="entry name" value="Non-specific serine/threonine protein kinase"/>
    <property type="match status" value="1"/>
</dbReference>
<evidence type="ECO:0000256" key="7">
    <source>
        <dbReference type="ARBA" id="ARBA00022840"/>
    </source>
</evidence>
<dbReference type="PROSITE" id="PS50004">
    <property type="entry name" value="C2"/>
    <property type="match status" value="1"/>
</dbReference>
<keyword evidence="7 11" id="KW-0067">ATP-binding</keyword>
<dbReference type="GO" id="GO:0060963">
    <property type="term" value="P:positive regulation of ribosomal protein gene transcription by RNA polymerase II"/>
    <property type="evidence" value="ECO:0007669"/>
    <property type="project" value="EnsemblFungi"/>
</dbReference>
<evidence type="ECO:0000256" key="9">
    <source>
        <dbReference type="ARBA" id="ARBA00048679"/>
    </source>
</evidence>
<dbReference type="GO" id="GO:0090153">
    <property type="term" value="P:regulation of sphingolipid biosynthetic process"/>
    <property type="evidence" value="ECO:0007669"/>
    <property type="project" value="EnsemblFungi"/>
</dbReference>
<evidence type="ECO:0000256" key="12">
    <source>
        <dbReference type="SAM" id="MobiDB-lite"/>
    </source>
</evidence>
<dbReference type="InterPro" id="IPR035892">
    <property type="entry name" value="C2_domain_sf"/>
</dbReference>
<dbReference type="PROSITE" id="PS50011">
    <property type="entry name" value="PROTEIN_KINASE_DOM"/>
    <property type="match status" value="1"/>
</dbReference>
<evidence type="ECO:0000259" key="14">
    <source>
        <dbReference type="PROSITE" id="PS50011"/>
    </source>
</evidence>
<feature type="domain" description="AGC-kinase C-terminal" evidence="15">
    <location>
        <begin position="548"/>
        <end position="624"/>
    </location>
</feature>
<evidence type="ECO:0000313" key="16">
    <source>
        <dbReference type="EMBL" id="ODV92581.1"/>
    </source>
</evidence>
<comment type="catalytic activity">
    <reaction evidence="9">
        <text>L-seryl-[protein] + ATP = O-phospho-L-seryl-[protein] + ADP + H(+)</text>
        <dbReference type="Rhea" id="RHEA:17989"/>
        <dbReference type="Rhea" id="RHEA-COMP:9863"/>
        <dbReference type="Rhea" id="RHEA-COMP:11604"/>
        <dbReference type="ChEBI" id="CHEBI:15378"/>
        <dbReference type="ChEBI" id="CHEBI:29999"/>
        <dbReference type="ChEBI" id="CHEBI:30616"/>
        <dbReference type="ChEBI" id="CHEBI:83421"/>
        <dbReference type="ChEBI" id="CHEBI:456216"/>
        <dbReference type="EC" id="2.7.11.1"/>
    </reaction>
</comment>
<dbReference type="Proteomes" id="UP000095023">
    <property type="component" value="Unassembled WGS sequence"/>
</dbReference>
<feature type="binding site" evidence="11">
    <location>
        <position position="315"/>
    </location>
    <ligand>
        <name>ATP</name>
        <dbReference type="ChEBI" id="CHEBI:30616"/>
    </ligand>
</feature>
<evidence type="ECO:0000256" key="4">
    <source>
        <dbReference type="ARBA" id="ARBA00022679"/>
    </source>
</evidence>
<keyword evidence="5 11" id="KW-0547">Nucleotide-binding</keyword>
<evidence type="ECO:0000256" key="10">
    <source>
        <dbReference type="ARBA" id="ARBA00074478"/>
    </source>
</evidence>
<dbReference type="CDD" id="cd11651">
    <property type="entry name" value="YPK1_N_like"/>
    <property type="match status" value="1"/>
</dbReference>
<dbReference type="GO" id="GO:0106310">
    <property type="term" value="F:protein serine kinase activity"/>
    <property type="evidence" value="ECO:0007669"/>
    <property type="project" value="RHEA"/>
</dbReference>
<dbReference type="GO" id="GO:1901494">
    <property type="term" value="P:regulation of cysteine metabolic process"/>
    <property type="evidence" value="ECO:0007669"/>
    <property type="project" value="EnsemblFungi"/>
</dbReference>
<dbReference type="GO" id="GO:0005524">
    <property type="term" value="F:ATP binding"/>
    <property type="evidence" value="ECO:0007669"/>
    <property type="project" value="UniProtKB-UniRule"/>
</dbReference>
<evidence type="ECO:0000256" key="5">
    <source>
        <dbReference type="ARBA" id="ARBA00022741"/>
    </source>
</evidence>
<reference evidence="17" key="1">
    <citation type="submission" date="2016-02" db="EMBL/GenBank/DDBJ databases">
        <title>Comparative genomics of biotechnologically important yeasts.</title>
        <authorList>
            <consortium name="DOE Joint Genome Institute"/>
            <person name="Riley R."/>
            <person name="Haridas S."/>
            <person name="Wolfe K.H."/>
            <person name="Lopes M.R."/>
            <person name="Hittinger C.T."/>
            <person name="Goker M."/>
            <person name="Salamov A."/>
            <person name="Wisecaver J."/>
            <person name="Long T.M."/>
            <person name="Aerts A.L."/>
            <person name="Barry K."/>
            <person name="Choi C."/>
            <person name="Clum A."/>
            <person name="Coughlan A.Y."/>
            <person name="Deshpande S."/>
            <person name="Douglass A.P."/>
            <person name="Hanson S.J."/>
            <person name="Klenk H.-P."/>
            <person name="Labutti K."/>
            <person name="Lapidus A."/>
            <person name="Lindquist E."/>
            <person name="Lipzen A."/>
            <person name="Meier-Kolthoff J.P."/>
            <person name="Ohm R.A."/>
            <person name="Otillar R.P."/>
            <person name="Pangilinan J."/>
            <person name="Peng Y."/>
            <person name="Rokas A."/>
            <person name="Rosa C.A."/>
            <person name="Scheuner C."/>
            <person name="Sibirny A.A."/>
            <person name="Slot J.C."/>
            <person name="Stielow J.B."/>
            <person name="Sun H."/>
            <person name="Kurtzman C.P."/>
            <person name="Blackwell M."/>
            <person name="Jeffries T.W."/>
            <person name="Grigoriev I.V."/>
        </authorList>
    </citation>
    <scope>NUCLEOTIDE SEQUENCE [LARGE SCALE GENOMIC DNA]</scope>
    <source>
        <strain evidence="17">NRRL Y-17796</strain>
    </source>
</reference>
<dbReference type="InterPro" id="IPR008271">
    <property type="entry name" value="Ser/Thr_kinase_AS"/>
</dbReference>
<evidence type="ECO:0000259" key="13">
    <source>
        <dbReference type="PROSITE" id="PS50004"/>
    </source>
</evidence>
<feature type="domain" description="Protein kinase" evidence="14">
    <location>
        <begin position="286"/>
        <end position="547"/>
    </location>
</feature>
<dbReference type="GO" id="GO:0004674">
    <property type="term" value="F:protein serine/threonine kinase activity"/>
    <property type="evidence" value="ECO:0007669"/>
    <property type="project" value="UniProtKB-KW"/>
</dbReference>
<dbReference type="GO" id="GO:0000785">
    <property type="term" value="C:chromatin"/>
    <property type="evidence" value="ECO:0007669"/>
    <property type="project" value="EnsemblFungi"/>
</dbReference>
<keyword evidence="17" id="KW-1185">Reference proteome</keyword>
<proteinExistence type="predicted"/>
<dbReference type="InterPro" id="IPR011009">
    <property type="entry name" value="Kinase-like_dom_sf"/>
</dbReference>
<gene>
    <name evidence="16" type="ORF">CANCADRAFT_30703</name>
</gene>
<dbReference type="AlphaFoldDB" id="A0A1E4TLE5"/>
<dbReference type="PROSITE" id="PS51285">
    <property type="entry name" value="AGC_KINASE_CTER"/>
    <property type="match status" value="1"/>
</dbReference>
<organism evidence="16 17">
    <name type="scientific">Tortispora caseinolytica NRRL Y-17796</name>
    <dbReference type="NCBI Taxonomy" id="767744"/>
    <lineage>
        <taxon>Eukaryota</taxon>
        <taxon>Fungi</taxon>
        <taxon>Dikarya</taxon>
        <taxon>Ascomycota</taxon>
        <taxon>Saccharomycotina</taxon>
        <taxon>Trigonopsidomycetes</taxon>
        <taxon>Trigonopsidales</taxon>
        <taxon>Trigonopsidaceae</taxon>
        <taxon>Tortispora</taxon>
    </lineage>
</organism>
<evidence type="ECO:0000256" key="11">
    <source>
        <dbReference type="PROSITE-ProRule" id="PRU10141"/>
    </source>
</evidence>
<dbReference type="InterPro" id="IPR000008">
    <property type="entry name" value="C2_dom"/>
</dbReference>
<dbReference type="GO" id="GO:0045943">
    <property type="term" value="P:positive regulation of transcription by RNA polymerase I"/>
    <property type="evidence" value="ECO:0007669"/>
    <property type="project" value="EnsemblFungi"/>
</dbReference>
<keyword evidence="4" id="KW-0808">Transferase</keyword>
<feature type="domain" description="C2" evidence="13">
    <location>
        <begin position="102"/>
        <end position="252"/>
    </location>
</feature>
<dbReference type="SUPFAM" id="SSF49562">
    <property type="entry name" value="C2 domain (Calcium/lipid-binding domain, CaLB)"/>
    <property type="match status" value="1"/>
</dbReference>
<evidence type="ECO:0000259" key="15">
    <source>
        <dbReference type="PROSITE" id="PS51285"/>
    </source>
</evidence>
<evidence type="ECO:0000256" key="2">
    <source>
        <dbReference type="ARBA" id="ARBA00022527"/>
    </source>
</evidence>
<dbReference type="Gene3D" id="3.30.200.20">
    <property type="entry name" value="Phosphorylase Kinase, domain 1"/>
    <property type="match status" value="1"/>
</dbReference>
<keyword evidence="2" id="KW-0723">Serine/threonine-protein kinase</keyword>
<evidence type="ECO:0000256" key="3">
    <source>
        <dbReference type="ARBA" id="ARBA00022553"/>
    </source>
</evidence>
<dbReference type="Pfam" id="PF00168">
    <property type="entry name" value="C2"/>
    <property type="match status" value="2"/>
</dbReference>
<dbReference type="Gene3D" id="1.10.510.10">
    <property type="entry name" value="Transferase(Phosphotransferase) domain 1"/>
    <property type="match status" value="1"/>
</dbReference>
<dbReference type="GO" id="GO:0034599">
    <property type="term" value="P:cellular response to oxidative stress"/>
    <property type="evidence" value="ECO:0007669"/>
    <property type="project" value="EnsemblFungi"/>
</dbReference>
<dbReference type="EC" id="2.7.11.1" evidence="1"/>
<protein>
    <recommendedName>
        <fullName evidence="10">Serine/threonine-protein kinase SCH9</fullName>
        <ecNumber evidence="1">2.7.11.1</ecNumber>
    </recommendedName>
</protein>
<dbReference type="InterPro" id="IPR017892">
    <property type="entry name" value="Pkinase_C"/>
</dbReference>
<dbReference type="PANTHER" id="PTHR24351">
    <property type="entry name" value="RIBOSOMAL PROTEIN S6 KINASE"/>
    <property type="match status" value="1"/>
</dbReference>
<dbReference type="SMART" id="SM00220">
    <property type="entry name" value="S_TKc"/>
    <property type="match status" value="1"/>
</dbReference>
<dbReference type="GO" id="GO:0047484">
    <property type="term" value="P:regulation of response to osmotic stress"/>
    <property type="evidence" value="ECO:0007669"/>
    <property type="project" value="EnsemblFungi"/>
</dbReference>
<dbReference type="SMART" id="SM00239">
    <property type="entry name" value="C2"/>
    <property type="match status" value="1"/>
</dbReference>
<dbReference type="InterPro" id="IPR000961">
    <property type="entry name" value="AGC-kinase_C"/>
</dbReference>
<dbReference type="GO" id="GO:0045945">
    <property type="term" value="P:positive regulation of transcription by RNA polymerase III"/>
    <property type="evidence" value="ECO:0007669"/>
    <property type="project" value="EnsemblFungi"/>
</dbReference>
<comment type="catalytic activity">
    <reaction evidence="8">
        <text>L-threonyl-[protein] + ATP = O-phospho-L-threonyl-[protein] + ADP + H(+)</text>
        <dbReference type="Rhea" id="RHEA:46608"/>
        <dbReference type="Rhea" id="RHEA-COMP:11060"/>
        <dbReference type="Rhea" id="RHEA-COMP:11605"/>
        <dbReference type="ChEBI" id="CHEBI:15378"/>
        <dbReference type="ChEBI" id="CHEBI:30013"/>
        <dbReference type="ChEBI" id="CHEBI:30616"/>
        <dbReference type="ChEBI" id="CHEBI:61977"/>
        <dbReference type="ChEBI" id="CHEBI:456216"/>
        <dbReference type="EC" id="2.7.11.1"/>
    </reaction>
</comment>
<dbReference type="InterPro" id="IPR017441">
    <property type="entry name" value="Protein_kinase_ATP_BS"/>
</dbReference>
<accession>A0A1E4TLE5</accession>
<dbReference type="GO" id="GO:0032880">
    <property type="term" value="P:regulation of protein localization"/>
    <property type="evidence" value="ECO:0007669"/>
    <property type="project" value="EnsemblFungi"/>
</dbReference>
<keyword evidence="3" id="KW-0597">Phosphoprotein</keyword>
<dbReference type="PROSITE" id="PS00107">
    <property type="entry name" value="PROTEIN_KINASE_ATP"/>
    <property type="match status" value="1"/>
</dbReference>
<dbReference type="FunFam" id="1.10.510.10:FF:000008">
    <property type="entry name" value="Non-specific serine/threonine protein kinase"/>
    <property type="match status" value="1"/>
</dbReference>
<dbReference type="PROSITE" id="PS00108">
    <property type="entry name" value="PROTEIN_KINASE_ST"/>
    <property type="match status" value="1"/>
</dbReference>